<evidence type="ECO:0008006" key="4">
    <source>
        <dbReference type="Google" id="ProtNLM"/>
    </source>
</evidence>
<dbReference type="AlphaFoldDB" id="A0AAV3UHK2"/>
<sequence length="105" mass="11261">MTDDSFIRAFQPGSVQEEIPDRPGVANLIEALNVRRNAIIGFAMSALFTALVYAYRVVFIGEMQGQAGTPLSFLALAVVLALTLGALFTAVLTLFSARKLARGLD</sequence>
<evidence type="ECO:0000313" key="2">
    <source>
        <dbReference type="EMBL" id="GAA5048320.1"/>
    </source>
</evidence>
<keyword evidence="1" id="KW-0472">Membrane</keyword>
<dbReference type="InterPro" id="IPR055958">
    <property type="entry name" value="DUF7536"/>
</dbReference>
<dbReference type="GeneID" id="68612597"/>
<evidence type="ECO:0000256" key="1">
    <source>
        <dbReference type="SAM" id="Phobius"/>
    </source>
</evidence>
<dbReference type="EMBL" id="BAABKX010000001">
    <property type="protein sequence ID" value="GAA5048320.1"/>
    <property type="molecule type" value="Genomic_DNA"/>
</dbReference>
<accession>A0AAV3UHK2</accession>
<organism evidence="2 3">
    <name type="scientific">Haladaptatus pallidirubidus</name>
    <dbReference type="NCBI Taxonomy" id="1008152"/>
    <lineage>
        <taxon>Archaea</taxon>
        <taxon>Methanobacteriati</taxon>
        <taxon>Methanobacteriota</taxon>
        <taxon>Stenosarchaea group</taxon>
        <taxon>Halobacteria</taxon>
        <taxon>Halobacteriales</taxon>
        <taxon>Haladaptataceae</taxon>
        <taxon>Haladaptatus</taxon>
    </lineage>
</organism>
<dbReference type="Pfam" id="PF24380">
    <property type="entry name" value="DUF7536"/>
    <property type="match status" value="1"/>
</dbReference>
<evidence type="ECO:0000313" key="3">
    <source>
        <dbReference type="Proteomes" id="UP001501729"/>
    </source>
</evidence>
<comment type="caution">
    <text evidence="2">The sequence shown here is derived from an EMBL/GenBank/DDBJ whole genome shotgun (WGS) entry which is preliminary data.</text>
</comment>
<feature type="transmembrane region" description="Helical" evidence="1">
    <location>
        <begin position="71"/>
        <end position="95"/>
    </location>
</feature>
<proteinExistence type="predicted"/>
<feature type="transmembrane region" description="Helical" evidence="1">
    <location>
        <begin position="38"/>
        <end position="59"/>
    </location>
</feature>
<keyword evidence="1" id="KW-0812">Transmembrane</keyword>
<gene>
    <name evidence="2" type="ORF">GCM10025751_20000</name>
</gene>
<keyword evidence="3" id="KW-1185">Reference proteome</keyword>
<keyword evidence="1" id="KW-1133">Transmembrane helix</keyword>
<protein>
    <recommendedName>
        <fullName evidence="4">DUF485 domain-containing protein</fullName>
    </recommendedName>
</protein>
<dbReference type="Proteomes" id="UP001501729">
    <property type="component" value="Unassembled WGS sequence"/>
</dbReference>
<dbReference type="RefSeq" id="WP_227776752.1">
    <property type="nucleotide sequence ID" value="NZ_BAABKX010000001.1"/>
</dbReference>
<name>A0AAV3UHK2_9EURY</name>
<reference evidence="2 3" key="1">
    <citation type="journal article" date="2019" name="Int. J. Syst. Evol. Microbiol.">
        <title>The Global Catalogue of Microorganisms (GCM) 10K type strain sequencing project: providing services to taxonomists for standard genome sequencing and annotation.</title>
        <authorList>
            <consortium name="The Broad Institute Genomics Platform"/>
            <consortium name="The Broad Institute Genome Sequencing Center for Infectious Disease"/>
            <person name="Wu L."/>
            <person name="Ma J."/>
        </authorList>
    </citation>
    <scope>NUCLEOTIDE SEQUENCE [LARGE SCALE GENOMIC DNA]</scope>
    <source>
        <strain evidence="2 3">JCM 17504</strain>
    </source>
</reference>